<dbReference type="EMBL" id="JAAPAO010001539">
    <property type="protein sequence ID" value="KAF4649436.1"/>
    <property type="molecule type" value="Genomic_DNA"/>
</dbReference>
<feature type="non-terminal residue" evidence="1">
    <location>
        <position position="1"/>
    </location>
</feature>
<dbReference type="OrthoDB" id="6771932at2759"/>
<dbReference type="InterPro" id="IPR043502">
    <property type="entry name" value="DNA/RNA_pol_sf"/>
</dbReference>
<organism evidence="1 2">
    <name type="scientific">Perkinsus chesapeaki</name>
    <name type="common">Clam parasite</name>
    <name type="synonym">Perkinsus andrewsi</name>
    <dbReference type="NCBI Taxonomy" id="330153"/>
    <lineage>
        <taxon>Eukaryota</taxon>
        <taxon>Sar</taxon>
        <taxon>Alveolata</taxon>
        <taxon>Perkinsozoa</taxon>
        <taxon>Perkinsea</taxon>
        <taxon>Perkinsida</taxon>
        <taxon>Perkinsidae</taxon>
        <taxon>Perkinsus</taxon>
    </lineage>
</organism>
<evidence type="ECO:0000313" key="2">
    <source>
        <dbReference type="Proteomes" id="UP000591131"/>
    </source>
</evidence>
<comment type="caution">
    <text evidence="1">The sequence shown here is derived from an EMBL/GenBank/DDBJ whole genome shotgun (WGS) entry which is preliminary data.</text>
</comment>
<name>A0A7J6KSF7_PERCH</name>
<dbReference type="Proteomes" id="UP000591131">
    <property type="component" value="Unassembled WGS sequence"/>
</dbReference>
<dbReference type="AlphaFoldDB" id="A0A7J6KSF7"/>
<accession>A0A7J6KSF7</accession>
<gene>
    <name evidence="1" type="ORF">FOL47_002083</name>
</gene>
<keyword evidence="2" id="KW-1185">Reference proteome</keyword>
<protein>
    <submittedName>
        <fullName evidence="1">Uncharacterized protein</fullName>
    </submittedName>
</protein>
<reference evidence="1 2" key="1">
    <citation type="submission" date="2020-04" db="EMBL/GenBank/DDBJ databases">
        <title>Perkinsus chesapeaki whole genome sequence.</title>
        <authorList>
            <person name="Bogema D.R."/>
        </authorList>
    </citation>
    <scope>NUCLEOTIDE SEQUENCE [LARGE SCALE GENOMIC DNA]</scope>
    <source>
        <strain evidence="1">ATCC PRA-425</strain>
    </source>
</reference>
<sequence>KWVELGLQEVADDLAFNLASILSEQGYGQVETLMETASRRSPLRGRLLEVLSKATSPAGASEDSYGAVGVMGGAAVGLLKPMVESPNCWPSFTPKPLRKGEPTDLVEWDGQTDAPTRLRPELLDLTLKKIDEELEAGRMERISLQEANRRDMKVLTPLSSIFKDSSKTKKSGDVNDYTTREIGRFATECVKCGKRYDVQNAYRLLDTDPEERKWLAVSDPASTSQQESVLWDNCLPFGLSSACLAFTRYNAAAHRVQRRVVGSRMLKGAIGLCYVDDSAWRVLTALAVGLRLEFSKLVLSDSHVEFLGYAINLDQAEGLATLGVPDEKRWVAREELSKLVGRLSFTTQLLIQHKPWLSALYALSAVMDKENLRKVRLAGPCTIIPRGSSESEWFADTDASLGGIGGFFGNKLSGEVWWFSLKEYNQEVKSGWICFLEIVALACAVLGIEAVQKQGGAPESILVEVQ</sequence>
<dbReference type="SUPFAM" id="SSF56672">
    <property type="entry name" value="DNA/RNA polymerases"/>
    <property type="match status" value="1"/>
</dbReference>
<evidence type="ECO:0000313" key="1">
    <source>
        <dbReference type="EMBL" id="KAF4649436.1"/>
    </source>
</evidence>
<proteinExistence type="predicted"/>